<dbReference type="Proteomes" id="UP000187495">
    <property type="component" value="Unassembled WGS sequence"/>
</dbReference>
<dbReference type="AlphaFoldDB" id="A0A1N7E7R0"/>
<sequence length="118" mass="11857">MRELSLKEIEMVNGGMRQDVGKTTGGSMGGSPMITSMKIGAASSGSVYIGQVASGDTKFSTTDFLISTGSGALGGAISYGGRSPLVSAVKGGLGGGATLGFSKMFTNKTGDDYNNTQK</sequence>
<dbReference type="EMBL" id="FTNU01000003">
    <property type="protein sequence ID" value="SIR84035.1"/>
    <property type="molecule type" value="Genomic_DNA"/>
</dbReference>
<keyword evidence="2" id="KW-1185">Reference proteome</keyword>
<protein>
    <submittedName>
        <fullName evidence="1">Uncharacterized protein</fullName>
    </submittedName>
</protein>
<reference evidence="2" key="1">
    <citation type="submission" date="2017-01" db="EMBL/GenBank/DDBJ databases">
        <authorList>
            <person name="Varghese N."/>
            <person name="Submissions S."/>
        </authorList>
    </citation>
    <scope>NUCLEOTIDE SEQUENCE [LARGE SCALE GENOMIC DNA]</scope>
    <source>
        <strain evidence="2">DSM 21768</strain>
    </source>
</reference>
<organism evidence="1 2">
    <name type="scientific">Moraxella cuniculi DSM 21768</name>
    <dbReference type="NCBI Taxonomy" id="1122245"/>
    <lineage>
        <taxon>Bacteria</taxon>
        <taxon>Pseudomonadati</taxon>
        <taxon>Pseudomonadota</taxon>
        <taxon>Gammaproteobacteria</taxon>
        <taxon>Moraxellales</taxon>
        <taxon>Moraxellaceae</taxon>
        <taxon>Moraxella</taxon>
    </lineage>
</organism>
<dbReference type="RefSeq" id="WP_076554847.1">
    <property type="nucleotide sequence ID" value="NZ_FTNU01000003.1"/>
</dbReference>
<dbReference type="STRING" id="34061.B0189_04455"/>
<evidence type="ECO:0000313" key="1">
    <source>
        <dbReference type="EMBL" id="SIR84035.1"/>
    </source>
</evidence>
<accession>A0A1N7E7R0</accession>
<evidence type="ECO:0000313" key="2">
    <source>
        <dbReference type="Proteomes" id="UP000187495"/>
    </source>
</evidence>
<name>A0A1N7E7R0_9GAMM</name>
<proteinExistence type="predicted"/>
<gene>
    <name evidence="1" type="ORF">SAMN02745664_103152</name>
</gene>